<keyword evidence="1" id="KW-0812">Transmembrane</keyword>
<dbReference type="KEGG" id="vg:54977074"/>
<evidence type="ECO:0000313" key="3">
    <source>
        <dbReference type="Proteomes" id="UP000225897"/>
    </source>
</evidence>
<feature type="transmembrane region" description="Helical" evidence="1">
    <location>
        <begin position="6"/>
        <end position="26"/>
    </location>
</feature>
<dbReference type="GeneID" id="54977074"/>
<keyword evidence="3" id="KW-1185">Reference proteome</keyword>
<evidence type="ECO:0000256" key="1">
    <source>
        <dbReference type="SAM" id="Phobius"/>
    </source>
</evidence>
<dbReference type="EMBL" id="KX774374">
    <property type="protein sequence ID" value="AOY11844.1"/>
    <property type="molecule type" value="Genomic_DNA"/>
</dbReference>
<proteinExistence type="predicted"/>
<keyword evidence="1" id="KW-1133">Transmembrane helix</keyword>
<dbReference type="Proteomes" id="UP000225897">
    <property type="component" value="Segment"/>
</dbReference>
<protein>
    <submittedName>
        <fullName evidence="2">Uncharacterized protein</fullName>
    </submittedName>
</protein>
<sequence>MADWVTAVATALGVLITIGGVAIAVVNRIGAVARELSEHKTHVAENYATKDDVKDMTERVERQMEAGFSRIYKLLEKERETS</sequence>
<name>A0A1D9C9R8_9CAUD</name>
<gene>
    <name evidence="2" type="primary">PP_00039</name>
</gene>
<organism evidence="2 3">
    <name type="scientific">Salinivibrio phage SMHB1</name>
    <dbReference type="NCBI Taxonomy" id="1897436"/>
    <lineage>
        <taxon>Viruses</taxon>
        <taxon>Duplodnaviria</taxon>
        <taxon>Heunggongvirae</taxon>
        <taxon>Uroviricota</taxon>
        <taxon>Caudoviricetes</taxon>
        <taxon>Peduoviridae</taxon>
        <taxon>Playavirus</taxon>
        <taxon>Playavirus SMHB1</taxon>
    </lineage>
</organism>
<dbReference type="RefSeq" id="YP_009786981.1">
    <property type="nucleotide sequence ID" value="NC_047775.1"/>
</dbReference>
<evidence type="ECO:0000313" key="2">
    <source>
        <dbReference type="EMBL" id="AOY11844.1"/>
    </source>
</evidence>
<reference evidence="2 3" key="1">
    <citation type="submission" date="2016-08" db="EMBL/GenBank/DDBJ databases">
        <title>Salinivibrio phage SMHB1.</title>
        <authorList>
            <person name="Olonade I.T."/>
            <person name="van Zyl L.J."/>
            <person name="Trindade M.I."/>
        </authorList>
    </citation>
    <scope>NUCLEOTIDE SEQUENCE [LARGE SCALE GENOMIC DNA]</scope>
</reference>
<keyword evidence="1" id="KW-0472">Membrane</keyword>
<accession>A0A1D9C9R8</accession>